<evidence type="ECO:0000259" key="5">
    <source>
        <dbReference type="Pfam" id="PF08281"/>
    </source>
</evidence>
<dbReference type="Gene3D" id="1.10.10.10">
    <property type="entry name" value="Winged helix-like DNA-binding domain superfamily/Winged helix DNA-binding domain"/>
    <property type="match status" value="1"/>
</dbReference>
<feature type="domain" description="RNA polymerase sigma factor 70 region 4 type 2" evidence="5">
    <location>
        <begin position="123"/>
        <end position="173"/>
    </location>
</feature>
<dbReference type="GO" id="GO:0006352">
    <property type="term" value="P:DNA-templated transcription initiation"/>
    <property type="evidence" value="ECO:0007669"/>
    <property type="project" value="InterPro"/>
</dbReference>
<dbReference type="SUPFAM" id="SSF88946">
    <property type="entry name" value="Sigma2 domain of RNA polymerase sigma factors"/>
    <property type="match status" value="1"/>
</dbReference>
<accession>A0A1M7FPN9</accession>
<dbReference type="InterPro" id="IPR014284">
    <property type="entry name" value="RNA_pol_sigma-70_dom"/>
</dbReference>
<dbReference type="InterPro" id="IPR039425">
    <property type="entry name" value="RNA_pol_sigma-70-like"/>
</dbReference>
<dbReference type="InterPro" id="IPR014327">
    <property type="entry name" value="RNA_pol_sigma70_bacteroid"/>
</dbReference>
<dbReference type="NCBIfam" id="TIGR02985">
    <property type="entry name" value="Sig70_bacteroi1"/>
    <property type="match status" value="1"/>
</dbReference>
<keyword evidence="4" id="KW-0804">Transcription</keyword>
<evidence type="ECO:0000256" key="4">
    <source>
        <dbReference type="ARBA" id="ARBA00023163"/>
    </source>
</evidence>
<evidence type="ECO:0000313" key="7">
    <source>
        <dbReference type="Proteomes" id="UP000184420"/>
    </source>
</evidence>
<dbReference type="Pfam" id="PF08281">
    <property type="entry name" value="Sigma70_r4_2"/>
    <property type="match status" value="1"/>
</dbReference>
<evidence type="ECO:0000256" key="2">
    <source>
        <dbReference type="ARBA" id="ARBA00023015"/>
    </source>
</evidence>
<dbReference type="Gene3D" id="1.10.1740.10">
    <property type="match status" value="1"/>
</dbReference>
<keyword evidence="7" id="KW-1185">Reference proteome</keyword>
<dbReference type="NCBIfam" id="TIGR02937">
    <property type="entry name" value="sigma70-ECF"/>
    <property type="match status" value="1"/>
</dbReference>
<gene>
    <name evidence="6" type="ORF">SAMN05444266_106227</name>
</gene>
<dbReference type="CDD" id="cd06171">
    <property type="entry name" value="Sigma70_r4"/>
    <property type="match status" value="1"/>
</dbReference>
<dbReference type="GO" id="GO:0016987">
    <property type="term" value="F:sigma factor activity"/>
    <property type="evidence" value="ECO:0007669"/>
    <property type="project" value="UniProtKB-KW"/>
</dbReference>
<sequence>MFGWTAMEDSELLSYLKDGNVRAFDTIYARYWADLYKHACCTLRNREQALDIIQEVFTWLWVNRETVQITSLKQYLKGAVRFKMANYLRASKSQKQLINSLQYLAEDTVAPVDIHLKELQSLIASAVDALPEKCKEVYSMSRHEQLSHAEIASRLNISVKTVENQISIALKRIRIHIGSTLLSLLLLLL</sequence>
<dbReference type="Proteomes" id="UP000184420">
    <property type="component" value="Unassembled WGS sequence"/>
</dbReference>
<dbReference type="STRING" id="1419482.SAMN05444266_106227"/>
<dbReference type="InterPro" id="IPR013324">
    <property type="entry name" value="RNA_pol_sigma_r3/r4-like"/>
</dbReference>
<evidence type="ECO:0000313" key="6">
    <source>
        <dbReference type="EMBL" id="SHM06014.1"/>
    </source>
</evidence>
<organism evidence="6 7">
    <name type="scientific">Chitinophaga jiangningensis</name>
    <dbReference type="NCBI Taxonomy" id="1419482"/>
    <lineage>
        <taxon>Bacteria</taxon>
        <taxon>Pseudomonadati</taxon>
        <taxon>Bacteroidota</taxon>
        <taxon>Chitinophagia</taxon>
        <taxon>Chitinophagales</taxon>
        <taxon>Chitinophagaceae</taxon>
        <taxon>Chitinophaga</taxon>
    </lineage>
</organism>
<dbReference type="InterPro" id="IPR013249">
    <property type="entry name" value="RNA_pol_sigma70_r4_t2"/>
</dbReference>
<keyword evidence="3" id="KW-0731">Sigma factor</keyword>
<dbReference type="PANTHER" id="PTHR43133">
    <property type="entry name" value="RNA POLYMERASE ECF-TYPE SIGMA FACTO"/>
    <property type="match status" value="1"/>
</dbReference>
<dbReference type="EMBL" id="FRBL01000006">
    <property type="protein sequence ID" value="SHM06014.1"/>
    <property type="molecule type" value="Genomic_DNA"/>
</dbReference>
<proteinExistence type="inferred from homology"/>
<evidence type="ECO:0000256" key="1">
    <source>
        <dbReference type="ARBA" id="ARBA00010641"/>
    </source>
</evidence>
<dbReference type="RefSeq" id="WP_073083267.1">
    <property type="nucleotide sequence ID" value="NZ_FRBL01000006.1"/>
</dbReference>
<comment type="similarity">
    <text evidence="1">Belongs to the sigma-70 factor family. ECF subfamily.</text>
</comment>
<name>A0A1M7FPN9_9BACT</name>
<dbReference type="SUPFAM" id="SSF88659">
    <property type="entry name" value="Sigma3 and sigma4 domains of RNA polymerase sigma factors"/>
    <property type="match status" value="1"/>
</dbReference>
<evidence type="ECO:0000256" key="3">
    <source>
        <dbReference type="ARBA" id="ARBA00023082"/>
    </source>
</evidence>
<dbReference type="InterPro" id="IPR036388">
    <property type="entry name" value="WH-like_DNA-bd_sf"/>
</dbReference>
<dbReference type="InterPro" id="IPR013325">
    <property type="entry name" value="RNA_pol_sigma_r2"/>
</dbReference>
<dbReference type="GO" id="GO:0003677">
    <property type="term" value="F:DNA binding"/>
    <property type="evidence" value="ECO:0007669"/>
    <property type="project" value="InterPro"/>
</dbReference>
<protein>
    <submittedName>
        <fullName evidence="6">RNA polymerase sigma-70 factor, ECF subfamily</fullName>
    </submittedName>
</protein>
<dbReference type="AlphaFoldDB" id="A0A1M7FPN9"/>
<dbReference type="PANTHER" id="PTHR43133:SF46">
    <property type="entry name" value="RNA POLYMERASE SIGMA-70 FACTOR ECF SUBFAMILY"/>
    <property type="match status" value="1"/>
</dbReference>
<dbReference type="OrthoDB" id="665981at2"/>
<keyword evidence="2" id="KW-0805">Transcription regulation</keyword>
<reference evidence="6 7" key="1">
    <citation type="submission" date="2016-11" db="EMBL/GenBank/DDBJ databases">
        <authorList>
            <person name="Jaros S."/>
            <person name="Januszkiewicz K."/>
            <person name="Wedrychowicz H."/>
        </authorList>
    </citation>
    <scope>NUCLEOTIDE SEQUENCE [LARGE SCALE GENOMIC DNA]</scope>
    <source>
        <strain evidence="6 7">DSM 27406</strain>
    </source>
</reference>